<evidence type="ECO:0000313" key="7">
    <source>
        <dbReference type="EMBL" id="AXH30095.1"/>
    </source>
</evidence>
<evidence type="ECO:0000256" key="5">
    <source>
        <dbReference type="SAM" id="Phobius"/>
    </source>
</evidence>
<sequence>MISINNFISLVLMILSATLIAFASFAMKYLVAGVGIYLSMFISFIGGSILMWWIVSISSFTKIIPNGWRSISARVIFCFLAQIFLFVSLSKGSLLITILLFNTSPLFIPVIRFIFLKQNISHFNFICILVSFLGIYLILGNGDDRVNIYALTALFSGILNAASQVVLHNGSQKEDVFIMNLWIYTFIGLIMLVFLPFNISSIANLNNLLTQPLIIWICIAIIVFSISAQIFRVKAFKYTKDPSLVAPGMYFSVVVAAILDIVFYNTSIGYLEMCGILMICISSILSIIRKS</sequence>
<feature type="transmembrane region" description="Helical" evidence="5">
    <location>
        <begin position="213"/>
        <end position="231"/>
    </location>
</feature>
<keyword evidence="8" id="KW-1185">Reference proteome</keyword>
<dbReference type="SUPFAM" id="SSF103481">
    <property type="entry name" value="Multidrug resistance efflux transporter EmrE"/>
    <property type="match status" value="2"/>
</dbReference>
<protein>
    <recommendedName>
        <fullName evidence="6">EamA domain-containing protein</fullName>
    </recommendedName>
</protein>
<comment type="subcellular location">
    <subcellularLocation>
        <location evidence="1">Membrane</location>
        <topology evidence="1">Multi-pass membrane protein</topology>
    </subcellularLocation>
</comment>
<feature type="domain" description="EamA" evidence="6">
    <location>
        <begin position="9"/>
        <end position="139"/>
    </location>
</feature>
<feature type="transmembrane region" description="Helical" evidence="5">
    <location>
        <begin position="243"/>
        <end position="264"/>
    </location>
</feature>
<feature type="transmembrane region" description="Helical" evidence="5">
    <location>
        <begin position="270"/>
        <end position="288"/>
    </location>
</feature>
<feature type="domain" description="EamA" evidence="6">
    <location>
        <begin position="149"/>
        <end position="287"/>
    </location>
</feature>
<feature type="transmembrane region" description="Helical" evidence="5">
    <location>
        <begin position="122"/>
        <end position="140"/>
    </location>
</feature>
<keyword evidence="3 5" id="KW-1133">Transmembrane helix</keyword>
<evidence type="ECO:0000256" key="1">
    <source>
        <dbReference type="ARBA" id="ARBA00004141"/>
    </source>
</evidence>
<evidence type="ECO:0000259" key="6">
    <source>
        <dbReference type="Pfam" id="PF00892"/>
    </source>
</evidence>
<dbReference type="KEGG" id="foo:CGC45_05620"/>
<keyword evidence="2 5" id="KW-0812">Transmembrane</keyword>
<feature type="transmembrane region" description="Helical" evidence="5">
    <location>
        <begin position="146"/>
        <end position="167"/>
    </location>
</feature>
<feature type="transmembrane region" description="Helical" evidence="5">
    <location>
        <begin position="36"/>
        <end position="55"/>
    </location>
</feature>
<dbReference type="GO" id="GO:0016020">
    <property type="term" value="C:membrane"/>
    <property type="evidence" value="ECO:0007669"/>
    <property type="project" value="UniProtKB-SubCell"/>
</dbReference>
<dbReference type="PANTHER" id="PTHR22911">
    <property type="entry name" value="ACYL-MALONYL CONDENSING ENZYME-RELATED"/>
    <property type="match status" value="1"/>
</dbReference>
<proteinExistence type="predicted"/>
<dbReference type="RefSeq" id="WP_071629364.1">
    <property type="nucleotide sequence ID" value="NZ_CP022375.1"/>
</dbReference>
<feature type="transmembrane region" description="Helical" evidence="5">
    <location>
        <begin position="7"/>
        <end position="30"/>
    </location>
</feature>
<dbReference type="EMBL" id="CP022375">
    <property type="protein sequence ID" value="AXH30095.1"/>
    <property type="molecule type" value="Genomic_DNA"/>
</dbReference>
<evidence type="ECO:0000256" key="3">
    <source>
        <dbReference type="ARBA" id="ARBA00022989"/>
    </source>
</evidence>
<keyword evidence="4 5" id="KW-0472">Membrane</keyword>
<dbReference type="InterPro" id="IPR000620">
    <property type="entry name" value="EamA_dom"/>
</dbReference>
<feature type="transmembrane region" description="Helical" evidence="5">
    <location>
        <begin position="179"/>
        <end position="201"/>
    </location>
</feature>
<dbReference type="Proteomes" id="UP000253862">
    <property type="component" value="Chromosome"/>
</dbReference>
<dbReference type="AlphaFoldDB" id="A0A345JRZ9"/>
<dbReference type="InterPro" id="IPR037185">
    <property type="entry name" value="EmrE-like"/>
</dbReference>
<dbReference type="PANTHER" id="PTHR22911:SF6">
    <property type="entry name" value="SOLUTE CARRIER FAMILY 35 MEMBER G1"/>
    <property type="match status" value="1"/>
</dbReference>
<evidence type="ECO:0000256" key="4">
    <source>
        <dbReference type="ARBA" id="ARBA00023136"/>
    </source>
</evidence>
<dbReference type="Pfam" id="PF00892">
    <property type="entry name" value="EamA"/>
    <property type="match status" value="2"/>
</dbReference>
<gene>
    <name evidence="7" type="ORF">CGC43_05620</name>
</gene>
<organism evidence="7 8">
    <name type="scientific">Francisella opportunistica</name>
    <dbReference type="NCBI Taxonomy" id="2016517"/>
    <lineage>
        <taxon>Bacteria</taxon>
        <taxon>Pseudomonadati</taxon>
        <taxon>Pseudomonadota</taxon>
        <taxon>Gammaproteobacteria</taxon>
        <taxon>Thiotrichales</taxon>
        <taxon>Francisellaceae</taxon>
        <taxon>Francisella</taxon>
    </lineage>
</organism>
<feature type="transmembrane region" description="Helical" evidence="5">
    <location>
        <begin position="93"/>
        <end position="115"/>
    </location>
</feature>
<name>A0A345JRZ9_9GAMM</name>
<dbReference type="OrthoDB" id="6019878at2"/>
<evidence type="ECO:0000256" key="2">
    <source>
        <dbReference type="ARBA" id="ARBA00022692"/>
    </source>
</evidence>
<accession>A0A345JRZ9</accession>
<reference evidence="7 8" key="1">
    <citation type="submission" date="2017-07" db="EMBL/GenBank/DDBJ databases">
        <title>Complete genome sequences and comparative analysis of the novel pathogen Francisella opportunistica.</title>
        <authorList>
            <person name="Dietrich E.A."/>
            <person name="Kingry L.C."/>
            <person name="Petersen J.M."/>
        </authorList>
    </citation>
    <scope>NUCLEOTIDE SEQUENCE [LARGE SCALE GENOMIC DNA]</scope>
    <source>
        <strain evidence="7 8">14-2155</strain>
    </source>
</reference>
<feature type="transmembrane region" description="Helical" evidence="5">
    <location>
        <begin position="67"/>
        <end position="87"/>
    </location>
</feature>
<evidence type="ECO:0000313" key="8">
    <source>
        <dbReference type="Proteomes" id="UP000253862"/>
    </source>
</evidence>